<gene>
    <name evidence="2" type="ORF">ab3b_00065</name>
    <name evidence="1" type="ORF">B6254_2356</name>
    <name evidence="3" type="ORF">B9D04_01130</name>
</gene>
<name>A0A0D1KMP7_9LACO</name>
<dbReference type="EMBL" id="JWHT01000001">
    <property type="protein sequence ID" value="KIU25799.1"/>
    <property type="molecule type" value="Genomic_DNA"/>
</dbReference>
<evidence type="ECO:0000313" key="5">
    <source>
        <dbReference type="Proteomes" id="UP000193588"/>
    </source>
</evidence>
<dbReference type="Proteomes" id="UP000193588">
    <property type="component" value="Unassembled WGS sequence"/>
</dbReference>
<reference evidence="3 5" key="2">
    <citation type="submission" date="2017-04" db="EMBL/GenBank/DDBJ databases">
        <title>The genome sequence of Weissella cibaria isolated from wild Drosophila.</title>
        <authorList>
            <person name="Ricks N.J."/>
            <person name="Carroll C."/>
            <person name="Walters A."/>
            <person name="Newell P.D."/>
            <person name="Chaston J.M."/>
        </authorList>
    </citation>
    <scope>NUCLEOTIDE SEQUENCE [LARGE SCALE GENOMIC DNA]</scope>
    <source>
        <strain evidence="3 5">DmW_103</strain>
    </source>
</reference>
<accession>A0A0D1KMP7</accession>
<dbReference type="Proteomes" id="UP000244870">
    <property type="component" value="Chromosome"/>
</dbReference>
<organism evidence="2 4">
    <name type="scientific">Weissella cibaria</name>
    <dbReference type="NCBI Taxonomy" id="137591"/>
    <lineage>
        <taxon>Bacteria</taxon>
        <taxon>Bacillati</taxon>
        <taxon>Bacillota</taxon>
        <taxon>Bacilli</taxon>
        <taxon>Lactobacillales</taxon>
        <taxon>Lactobacillaceae</taxon>
        <taxon>Weissella</taxon>
    </lineage>
</organism>
<dbReference type="GeneID" id="66961408"/>
<proteinExistence type="predicted"/>
<evidence type="ECO:0000313" key="2">
    <source>
        <dbReference type="EMBL" id="KIU25799.1"/>
    </source>
</evidence>
<dbReference type="AlphaFoldDB" id="A0A0D1KMP7"/>
<evidence type="ECO:0000313" key="1">
    <source>
        <dbReference type="EMBL" id="AWF96702.1"/>
    </source>
</evidence>
<evidence type="ECO:0000313" key="6">
    <source>
        <dbReference type="Proteomes" id="UP000244870"/>
    </source>
</evidence>
<sequence length="164" mass="18196">MTMTVHTQAFMLEFGNILVKSGIRPDVAGQVVAKLHAYEAESGAYPNGHPYPTPTMYNFGGQTAATFAQGLVMLANIEKRTGNLKRIYGIGHAEFQRFISLTQTLHDHLLKQSVAQVWALNATEFSKLTGIAMRSHQSYKRAVEHYLMDNVAPIDSEHNGVSLY</sequence>
<evidence type="ECO:0000313" key="3">
    <source>
        <dbReference type="EMBL" id="OSP90388.1"/>
    </source>
</evidence>
<dbReference type="RefSeq" id="WP_010373153.1">
    <property type="nucleotide sequence ID" value="NZ_BJEF01000003.1"/>
</dbReference>
<dbReference type="Proteomes" id="UP000032289">
    <property type="component" value="Unassembled WGS sequence"/>
</dbReference>
<protein>
    <submittedName>
        <fullName evidence="2">Uncharacterized protein</fullName>
    </submittedName>
</protein>
<reference evidence="2 4" key="1">
    <citation type="journal article" date="2015" name="Microbiology (Mosc.)">
        <title>Genomics of the Weissella cibaria species with an examination of its metabolic traits.</title>
        <authorList>
            <person name="Lynch K.M."/>
            <person name="Lucid A."/>
            <person name="Arendt E.K."/>
            <person name="Sleator R.D."/>
            <person name="Lucey B."/>
            <person name="Coffey A."/>
        </authorList>
    </citation>
    <scope>NUCLEOTIDE SEQUENCE [LARGE SCALE GENOMIC DNA]</scope>
    <source>
        <strain evidence="2 4">AB3b</strain>
    </source>
</reference>
<dbReference type="KEGG" id="wcb:AO080_02550"/>
<evidence type="ECO:0000313" key="4">
    <source>
        <dbReference type="Proteomes" id="UP000032289"/>
    </source>
</evidence>
<dbReference type="EMBL" id="NDXJ01000002">
    <property type="protein sequence ID" value="OSP90388.1"/>
    <property type="molecule type" value="Genomic_DNA"/>
</dbReference>
<reference evidence="1 6" key="3">
    <citation type="submission" date="2017-04" db="EMBL/GenBank/DDBJ databases">
        <title>Weissella cibaria strain m2 complete genome.</title>
        <authorList>
            <person name="Pan Q."/>
            <person name="Tan M."/>
            <person name="Yao F."/>
            <person name="Su S."/>
        </authorList>
    </citation>
    <scope>NUCLEOTIDE SEQUENCE [LARGE SCALE GENOMIC DNA]</scope>
    <source>
        <strain evidence="1 6">M2</strain>
    </source>
</reference>
<dbReference type="PATRIC" id="fig|137591.24.peg.67"/>
<dbReference type="OrthoDB" id="2146593at2"/>
<dbReference type="EMBL" id="CP020928">
    <property type="protein sequence ID" value="AWF96702.1"/>
    <property type="molecule type" value="Genomic_DNA"/>
</dbReference>